<dbReference type="Proteomes" id="UP001228113">
    <property type="component" value="Chromosome"/>
</dbReference>
<dbReference type="AlphaFoldDB" id="A0AA48GT04"/>
<evidence type="ECO:0000313" key="11">
    <source>
        <dbReference type="EMBL" id="BDU77139.1"/>
    </source>
</evidence>
<proteinExistence type="predicted"/>
<evidence type="ECO:0000259" key="9">
    <source>
        <dbReference type="Pfam" id="PF04290"/>
    </source>
</evidence>
<dbReference type="PANTHER" id="PTHR33362">
    <property type="entry name" value="SIALIC ACID TRAP TRANSPORTER PERMEASE PROTEIN SIAT-RELATED"/>
    <property type="match status" value="1"/>
</dbReference>
<evidence type="ECO:0000256" key="7">
    <source>
        <dbReference type="ARBA" id="ARBA00023136"/>
    </source>
</evidence>
<feature type="transmembrane region" description="Helical" evidence="8">
    <location>
        <begin position="155"/>
        <end position="181"/>
    </location>
</feature>
<gene>
    <name evidence="11" type="ORF">METESE_20970</name>
</gene>
<comment type="subcellular location">
    <subcellularLocation>
        <location evidence="1">Cell inner membrane</location>
        <topology evidence="1">Multi-pass membrane protein</topology>
    </subcellularLocation>
</comment>
<keyword evidence="7 8" id="KW-0472">Membrane</keyword>
<organism evidence="11 12">
    <name type="scientific">Mesoterricola sediminis</name>
    <dbReference type="NCBI Taxonomy" id="2927980"/>
    <lineage>
        <taxon>Bacteria</taxon>
        <taxon>Pseudomonadati</taxon>
        <taxon>Acidobacteriota</taxon>
        <taxon>Holophagae</taxon>
        <taxon>Holophagales</taxon>
        <taxon>Holophagaceae</taxon>
        <taxon>Mesoterricola</taxon>
    </lineage>
</organism>
<keyword evidence="12" id="KW-1185">Reference proteome</keyword>
<dbReference type="PANTHER" id="PTHR33362:SF5">
    <property type="entry name" value="C4-DICARBOXYLATE TRAP TRANSPORTER LARGE PERMEASE PROTEIN DCTM"/>
    <property type="match status" value="1"/>
</dbReference>
<dbReference type="NCBIfam" id="TIGR00786">
    <property type="entry name" value="dctM"/>
    <property type="match status" value="1"/>
</dbReference>
<feature type="transmembrane region" description="Helical" evidence="8">
    <location>
        <begin position="264"/>
        <end position="297"/>
    </location>
</feature>
<sequence length="605" mass="62525">MSGLPDLFRRAVGTVLVASFALLMGLPLADALGRAGGFHLPGSAELVQVLTLWLTFAGGLAAAAARQHLTLSTAAWIGDGLPGRAARWLASALSAGVAAVLAWAAWQVVQANRAEGRILEIGLPAWTLDLMMPLALAAMALVFAWHAARGWRGRLAGLLAIPLAFAPALMTSGQAAVAYVLAGLAALSLLAGTPIFVAMAGVALALFFAQGAPVAAVPAEVYRLVASPTLPAIPLLAGAGYVLAESGASARLVRCFRAWVGFLPGGMAVMAAAVCAVFTTFTGGSGVTIVALGGLLYPMLREDGYGEGFSLGLVTASGSLGLLLPPSLPVILYALVASGRDQAVSADRLFLAGLAPGLLLLALTAAYGILAGRRIRPPTPFHLREALAATWAAKWELLLPVLILGLFTSGRTTMLETAACALAYAIAAECFLARDIHPIRQLPGVLLKASALMGAVLMLLSVAMGLTAWLVDAQVPDALLAWTQAHVHSRLLFLLALNVLLLVLGSVLEIYSAIVVLAPIVAPLGATFGIHPVHLGVIFLANLELGFLLPPAGLNLFLASSRFGTPLPRLYRHVLPFLVILGGGLLLITYAPALSLALPRWLGKG</sequence>
<feature type="transmembrane region" description="Helical" evidence="8">
    <location>
        <begin position="491"/>
        <end position="521"/>
    </location>
</feature>
<dbReference type="GO" id="GO:0022857">
    <property type="term" value="F:transmembrane transporter activity"/>
    <property type="evidence" value="ECO:0007669"/>
    <property type="project" value="TreeGrafter"/>
</dbReference>
<evidence type="ECO:0000256" key="6">
    <source>
        <dbReference type="ARBA" id="ARBA00022989"/>
    </source>
</evidence>
<evidence type="ECO:0000256" key="1">
    <source>
        <dbReference type="ARBA" id="ARBA00004429"/>
    </source>
</evidence>
<protein>
    <recommendedName>
        <fullName evidence="13">TRAP transporter large permease subunit</fullName>
    </recommendedName>
</protein>
<feature type="transmembrane region" description="Helical" evidence="8">
    <location>
        <begin position="47"/>
        <end position="65"/>
    </location>
</feature>
<evidence type="ECO:0000259" key="10">
    <source>
        <dbReference type="Pfam" id="PF06808"/>
    </source>
</evidence>
<accession>A0AA48GT04</accession>
<dbReference type="Pfam" id="PF04290">
    <property type="entry name" value="DctQ"/>
    <property type="match status" value="1"/>
</dbReference>
<keyword evidence="3" id="KW-1003">Cell membrane</keyword>
<feature type="transmembrane region" description="Helical" evidence="8">
    <location>
        <begin position="574"/>
        <end position="598"/>
    </location>
</feature>
<dbReference type="EMBL" id="AP027081">
    <property type="protein sequence ID" value="BDU77139.1"/>
    <property type="molecule type" value="Genomic_DNA"/>
</dbReference>
<feature type="transmembrane region" description="Helical" evidence="8">
    <location>
        <begin position="86"/>
        <end position="106"/>
    </location>
</feature>
<feature type="transmembrane region" description="Helical" evidence="8">
    <location>
        <begin position="533"/>
        <end position="554"/>
    </location>
</feature>
<reference evidence="11" key="1">
    <citation type="journal article" date="2023" name="Int. J. Syst. Evol. Microbiol.">
        <title>Mesoterricola silvestris gen. nov., sp. nov., Mesoterricola sediminis sp. nov., Geothrix oryzae sp. nov., Geothrix edaphica sp. nov., Geothrix rubra sp. nov., and Geothrix limicola sp. nov., six novel members of Acidobacteriota isolated from soils.</title>
        <authorList>
            <person name="Itoh H."/>
            <person name="Sugisawa Y."/>
            <person name="Mise K."/>
            <person name="Xu Z."/>
            <person name="Kuniyasu M."/>
            <person name="Ushijima N."/>
            <person name="Kawano K."/>
            <person name="Kobayashi E."/>
            <person name="Shiratori Y."/>
            <person name="Masuda Y."/>
            <person name="Senoo K."/>
        </authorList>
    </citation>
    <scope>NUCLEOTIDE SEQUENCE</scope>
    <source>
        <strain evidence="11">W786</strain>
    </source>
</reference>
<feature type="transmembrane region" description="Helical" evidence="8">
    <location>
        <begin position="126"/>
        <end position="148"/>
    </location>
</feature>
<evidence type="ECO:0000256" key="8">
    <source>
        <dbReference type="SAM" id="Phobius"/>
    </source>
</evidence>
<keyword evidence="2" id="KW-0813">Transport</keyword>
<evidence type="ECO:0000256" key="3">
    <source>
        <dbReference type="ARBA" id="ARBA00022475"/>
    </source>
</evidence>
<dbReference type="InterPro" id="IPR004681">
    <property type="entry name" value="TRAP_DctM"/>
</dbReference>
<feature type="transmembrane region" description="Helical" evidence="8">
    <location>
        <begin position="309"/>
        <end position="337"/>
    </location>
</feature>
<dbReference type="KEGG" id="msea:METESE_20970"/>
<dbReference type="InterPro" id="IPR055348">
    <property type="entry name" value="DctQ"/>
</dbReference>
<evidence type="ECO:0000313" key="12">
    <source>
        <dbReference type="Proteomes" id="UP001228113"/>
    </source>
</evidence>
<keyword evidence="6 8" id="KW-1133">Transmembrane helix</keyword>
<dbReference type="GO" id="GO:0005886">
    <property type="term" value="C:plasma membrane"/>
    <property type="evidence" value="ECO:0007669"/>
    <property type="project" value="UniProtKB-SubCell"/>
</dbReference>
<evidence type="ECO:0008006" key="13">
    <source>
        <dbReference type="Google" id="ProtNLM"/>
    </source>
</evidence>
<dbReference type="Pfam" id="PF06808">
    <property type="entry name" value="DctM"/>
    <property type="match status" value="1"/>
</dbReference>
<feature type="transmembrane region" description="Helical" evidence="8">
    <location>
        <begin position="391"/>
        <end position="408"/>
    </location>
</feature>
<feature type="transmembrane region" description="Helical" evidence="8">
    <location>
        <begin position="445"/>
        <end position="471"/>
    </location>
</feature>
<keyword evidence="5 8" id="KW-0812">Transmembrane</keyword>
<evidence type="ECO:0000256" key="2">
    <source>
        <dbReference type="ARBA" id="ARBA00022448"/>
    </source>
</evidence>
<dbReference type="InterPro" id="IPR010656">
    <property type="entry name" value="DctM"/>
</dbReference>
<evidence type="ECO:0000256" key="5">
    <source>
        <dbReference type="ARBA" id="ARBA00022692"/>
    </source>
</evidence>
<feature type="transmembrane region" description="Helical" evidence="8">
    <location>
        <begin position="349"/>
        <end position="370"/>
    </location>
</feature>
<feature type="domain" description="Tripartite ATP-independent periplasmic transporters DctQ component" evidence="9">
    <location>
        <begin position="23"/>
        <end position="152"/>
    </location>
</feature>
<feature type="transmembrane region" description="Helical" evidence="8">
    <location>
        <begin position="221"/>
        <end position="244"/>
    </location>
</feature>
<feature type="domain" description="TRAP C4-dicarboxylate transport system permease DctM subunit" evidence="10">
    <location>
        <begin position="185"/>
        <end position="594"/>
    </location>
</feature>
<keyword evidence="4" id="KW-0997">Cell inner membrane</keyword>
<evidence type="ECO:0000256" key="4">
    <source>
        <dbReference type="ARBA" id="ARBA00022519"/>
    </source>
</evidence>
<feature type="transmembrane region" description="Helical" evidence="8">
    <location>
        <begin position="187"/>
        <end position="209"/>
    </location>
</feature>
<name>A0AA48GT04_9BACT</name>
<dbReference type="RefSeq" id="WP_243330568.1">
    <property type="nucleotide sequence ID" value="NZ_AP027081.1"/>
</dbReference>